<dbReference type="PATRIC" id="fig|754477.3.peg.783"/>
<dbReference type="RefSeq" id="WP_014703384.1">
    <property type="nucleotide sequence ID" value="NC_017856.1"/>
</dbReference>
<dbReference type="AlphaFoldDB" id="I1YGC0"/>
<dbReference type="KEGG" id="mec:Q7C_794"/>
<protein>
    <submittedName>
        <fullName evidence="1">Uncharacterized protein</fullName>
    </submittedName>
</protein>
<evidence type="ECO:0000313" key="2">
    <source>
        <dbReference type="Proteomes" id="UP000009145"/>
    </source>
</evidence>
<dbReference type="EMBL" id="CP003380">
    <property type="protein sequence ID" value="AFJ01963.1"/>
    <property type="molecule type" value="Genomic_DNA"/>
</dbReference>
<accession>I1YGC0</accession>
<name>I1YGC0_METFJ</name>
<dbReference type="Proteomes" id="UP000009145">
    <property type="component" value="Chromosome"/>
</dbReference>
<proteinExistence type="predicted"/>
<organism evidence="1 2">
    <name type="scientific">Methylophaga frappieri (strain ATCC BAA-2434 / DSM 25690 / JAM7)</name>
    <dbReference type="NCBI Taxonomy" id="754477"/>
    <lineage>
        <taxon>Bacteria</taxon>
        <taxon>Pseudomonadati</taxon>
        <taxon>Pseudomonadota</taxon>
        <taxon>Gammaproteobacteria</taxon>
        <taxon>Thiotrichales</taxon>
        <taxon>Piscirickettsiaceae</taxon>
        <taxon>Methylophaga</taxon>
    </lineage>
</organism>
<sequence length="65" mass="7834">MPKSKNNKNKLLKIKQLTEKNGHFNSNMRVLFKKISLKVKNNRDFWLFFGRTMRMARIYESKKSA</sequence>
<dbReference type="HOGENOM" id="CLU_2844831_0_0_6"/>
<evidence type="ECO:0000313" key="1">
    <source>
        <dbReference type="EMBL" id="AFJ01963.1"/>
    </source>
</evidence>
<keyword evidence="2" id="KW-1185">Reference proteome</keyword>
<dbReference type="STRING" id="754477.Q7C_794"/>
<reference evidence="1 2" key="1">
    <citation type="journal article" date="2012" name="J. Bacteriol.">
        <title>Complete genome sequences of Methylophaga sp. strain JAM1 and Methylophaga sp. strain JAM7.</title>
        <authorList>
            <person name="Villeneuve C."/>
            <person name="Martineau C."/>
            <person name="Mauffrey F."/>
            <person name="Villemur R."/>
        </authorList>
    </citation>
    <scope>NUCLEOTIDE SEQUENCE [LARGE SCALE GENOMIC DNA]</scope>
    <source>
        <strain evidence="1 2">JAM7</strain>
    </source>
</reference>
<gene>
    <name evidence="1" type="ordered locus">Q7C_794</name>
</gene>